<dbReference type="EMBL" id="FNDO01000002">
    <property type="protein sequence ID" value="SDH16349.1"/>
    <property type="molecule type" value="Genomic_DNA"/>
</dbReference>
<sequence>MSNPEIIAELGRRFKEYRLAGKLTQKEAAEQAGVSLVTLRQFENGNACNINMGNFLALLRVADCLEQMDELLPEIPVSAYVLEEMKSKKPKRVRHGK</sequence>
<evidence type="ECO:0000313" key="2">
    <source>
        <dbReference type="EMBL" id="SDH16349.1"/>
    </source>
</evidence>
<dbReference type="Pfam" id="PF13560">
    <property type="entry name" value="HTH_31"/>
    <property type="match status" value="1"/>
</dbReference>
<dbReference type="PROSITE" id="PS50943">
    <property type="entry name" value="HTH_CROC1"/>
    <property type="match status" value="1"/>
</dbReference>
<dbReference type="SMART" id="SM00530">
    <property type="entry name" value="HTH_XRE"/>
    <property type="match status" value="1"/>
</dbReference>
<organism evidence="2 3">
    <name type="scientific">Bacteroides ovatus</name>
    <dbReference type="NCBI Taxonomy" id="28116"/>
    <lineage>
        <taxon>Bacteria</taxon>
        <taxon>Pseudomonadati</taxon>
        <taxon>Bacteroidota</taxon>
        <taxon>Bacteroidia</taxon>
        <taxon>Bacteroidales</taxon>
        <taxon>Bacteroidaceae</taxon>
        <taxon>Bacteroides</taxon>
    </lineage>
</organism>
<feature type="domain" description="HTH cro/C1-type" evidence="1">
    <location>
        <begin position="14"/>
        <end position="71"/>
    </location>
</feature>
<dbReference type="AlphaFoldDB" id="A0A1G8A5Y5"/>
<dbReference type="SUPFAM" id="SSF47413">
    <property type="entry name" value="lambda repressor-like DNA-binding domains"/>
    <property type="match status" value="1"/>
</dbReference>
<dbReference type="InterPro" id="IPR001387">
    <property type="entry name" value="Cro/C1-type_HTH"/>
</dbReference>
<evidence type="ECO:0000259" key="1">
    <source>
        <dbReference type="PROSITE" id="PS50943"/>
    </source>
</evidence>
<dbReference type="Proteomes" id="UP000181870">
    <property type="component" value="Unassembled WGS sequence"/>
</dbReference>
<proteinExistence type="predicted"/>
<accession>A0A1G8A5Y5</accession>
<dbReference type="InterPro" id="IPR010982">
    <property type="entry name" value="Lambda_DNA-bd_dom_sf"/>
</dbReference>
<dbReference type="CDD" id="cd00093">
    <property type="entry name" value="HTH_XRE"/>
    <property type="match status" value="1"/>
</dbReference>
<protein>
    <submittedName>
        <fullName evidence="2">Helix-turn-helix</fullName>
    </submittedName>
</protein>
<dbReference type="GO" id="GO:0003677">
    <property type="term" value="F:DNA binding"/>
    <property type="evidence" value="ECO:0007669"/>
    <property type="project" value="InterPro"/>
</dbReference>
<reference evidence="2 3" key="1">
    <citation type="submission" date="2016-10" db="EMBL/GenBank/DDBJ databases">
        <authorList>
            <person name="de Groot N.N."/>
        </authorList>
    </citation>
    <scope>NUCLEOTIDE SEQUENCE [LARGE SCALE GENOMIC DNA]</scope>
    <source>
        <strain evidence="2 3">NLAE-zl-C57</strain>
    </source>
</reference>
<evidence type="ECO:0000313" key="3">
    <source>
        <dbReference type="Proteomes" id="UP000181870"/>
    </source>
</evidence>
<dbReference type="Gene3D" id="1.10.260.40">
    <property type="entry name" value="lambda repressor-like DNA-binding domains"/>
    <property type="match status" value="1"/>
</dbReference>
<gene>
    <name evidence="2" type="ORF">SAMN05192582_100259</name>
</gene>
<name>A0A1G8A5Y5_BACOV</name>